<gene>
    <name evidence="1" type="ORF">L9F63_026312</name>
</gene>
<reference evidence="1" key="1">
    <citation type="journal article" date="2023" name="IScience">
        <title>Live-bearing cockroach genome reveals convergent evolutionary mechanisms linked to viviparity in insects and beyond.</title>
        <authorList>
            <person name="Fouks B."/>
            <person name="Harrison M.C."/>
            <person name="Mikhailova A.A."/>
            <person name="Marchal E."/>
            <person name="English S."/>
            <person name="Carruthers M."/>
            <person name="Jennings E.C."/>
            <person name="Chiamaka E.L."/>
            <person name="Frigard R.A."/>
            <person name="Pippel M."/>
            <person name="Attardo G.M."/>
            <person name="Benoit J.B."/>
            <person name="Bornberg-Bauer E."/>
            <person name="Tobe S.S."/>
        </authorList>
    </citation>
    <scope>NUCLEOTIDE SEQUENCE</scope>
    <source>
        <strain evidence="1">Stay&amp;Tobe</strain>
    </source>
</reference>
<comment type="caution">
    <text evidence="1">The sequence shown here is derived from an EMBL/GenBank/DDBJ whole genome shotgun (WGS) entry which is preliminary data.</text>
</comment>
<name>A0AAD8AJY6_DIPPU</name>
<reference evidence="1" key="2">
    <citation type="submission" date="2023-05" db="EMBL/GenBank/DDBJ databases">
        <authorList>
            <person name="Fouks B."/>
        </authorList>
    </citation>
    <scope>NUCLEOTIDE SEQUENCE</scope>
    <source>
        <strain evidence="1">Stay&amp;Tobe</strain>
        <tissue evidence="1">Testes</tissue>
    </source>
</reference>
<feature type="non-terminal residue" evidence="1">
    <location>
        <position position="100"/>
    </location>
</feature>
<sequence length="100" mass="11421">RKMPYSRPVNMMREYVEENEKSDPLIHAPDKKTIHGQRRENMSDLEDFDHVFADENNGSGFIAENSGEMHLCLHPANNTLNSLSSRSDNLDKAAKVSNYI</sequence>
<dbReference type="EMBL" id="JASPKZ010000343">
    <property type="protein sequence ID" value="KAJ9600549.1"/>
    <property type="molecule type" value="Genomic_DNA"/>
</dbReference>
<dbReference type="AlphaFoldDB" id="A0AAD8AJY6"/>
<evidence type="ECO:0000313" key="2">
    <source>
        <dbReference type="Proteomes" id="UP001233999"/>
    </source>
</evidence>
<proteinExistence type="predicted"/>
<keyword evidence="2" id="KW-1185">Reference proteome</keyword>
<organism evidence="1 2">
    <name type="scientific">Diploptera punctata</name>
    <name type="common">Pacific beetle cockroach</name>
    <dbReference type="NCBI Taxonomy" id="6984"/>
    <lineage>
        <taxon>Eukaryota</taxon>
        <taxon>Metazoa</taxon>
        <taxon>Ecdysozoa</taxon>
        <taxon>Arthropoda</taxon>
        <taxon>Hexapoda</taxon>
        <taxon>Insecta</taxon>
        <taxon>Pterygota</taxon>
        <taxon>Neoptera</taxon>
        <taxon>Polyneoptera</taxon>
        <taxon>Dictyoptera</taxon>
        <taxon>Blattodea</taxon>
        <taxon>Blaberoidea</taxon>
        <taxon>Blaberidae</taxon>
        <taxon>Diplopterinae</taxon>
        <taxon>Diploptera</taxon>
    </lineage>
</organism>
<protein>
    <submittedName>
        <fullName evidence="1">Uncharacterized protein</fullName>
    </submittedName>
</protein>
<accession>A0AAD8AJY6</accession>
<evidence type="ECO:0000313" key="1">
    <source>
        <dbReference type="EMBL" id="KAJ9600549.1"/>
    </source>
</evidence>
<dbReference type="Proteomes" id="UP001233999">
    <property type="component" value="Unassembled WGS sequence"/>
</dbReference>
<feature type="non-terminal residue" evidence="1">
    <location>
        <position position="1"/>
    </location>
</feature>